<dbReference type="Gene3D" id="3.60.40.10">
    <property type="entry name" value="PPM-type phosphatase domain"/>
    <property type="match status" value="1"/>
</dbReference>
<dbReference type="RefSeq" id="WP_079138469.1">
    <property type="nucleotide sequence ID" value="NZ_FODD01000006.1"/>
</dbReference>
<sequence length="300" mass="32264">MRERQQRREQRERLALRQQWEHPARDDAPRLPDSTQDLLSTLGSLVDEAAEQMKVERTRVELAVALQRHMLPPELPRLDRLRLAVRYAPSQRGLDVGGDWYDAFTMGDGTVGLAIGDVQGHDVEAAAFMGQIRVGLRALAGATSDPGEILRHANDLLVSMGGGLFATCCFLRFDPATGCLDLARAGHIPMVWACEDGNWGIAQDRGGPPLGVLAGERYPVTHRVVTVAGSLVLLTDGVVEGPACPVGSGLDRVAAMVRGGFLDEPDVLAGRVIAAAERTGHEDDAAVLVARYDGPARRAA</sequence>
<evidence type="ECO:0000313" key="5">
    <source>
        <dbReference type="Proteomes" id="UP000181951"/>
    </source>
</evidence>
<feature type="domain" description="PPM-type phosphatase" evidence="3">
    <location>
        <begin position="81"/>
        <end position="292"/>
    </location>
</feature>
<keyword evidence="1" id="KW-0378">Hydrolase</keyword>
<dbReference type="STRING" id="310780.SAMN05216267_1006169"/>
<dbReference type="Proteomes" id="UP000181951">
    <property type="component" value="Unassembled WGS sequence"/>
</dbReference>
<evidence type="ECO:0000259" key="3">
    <source>
        <dbReference type="SMART" id="SM00331"/>
    </source>
</evidence>
<feature type="compositionally biased region" description="Basic and acidic residues" evidence="2">
    <location>
        <begin position="1"/>
        <end position="30"/>
    </location>
</feature>
<dbReference type="InterPro" id="IPR036457">
    <property type="entry name" value="PPM-type-like_dom_sf"/>
</dbReference>
<evidence type="ECO:0000313" key="4">
    <source>
        <dbReference type="EMBL" id="SEN53778.1"/>
    </source>
</evidence>
<reference evidence="4 5" key="1">
    <citation type="submission" date="2016-10" db="EMBL/GenBank/DDBJ databases">
        <authorList>
            <person name="de Groot N.N."/>
        </authorList>
    </citation>
    <scope>NUCLEOTIDE SEQUENCE [LARGE SCALE GENOMIC DNA]</scope>
    <source>
        <strain evidence="4 5">CGMCC 4.2026</strain>
    </source>
</reference>
<dbReference type="SUPFAM" id="SSF81606">
    <property type="entry name" value="PP2C-like"/>
    <property type="match status" value="1"/>
</dbReference>
<dbReference type="AlphaFoldDB" id="A0A1H8HE22"/>
<gene>
    <name evidence="4" type="ORF">SAMN05216267_1006169</name>
</gene>
<feature type="region of interest" description="Disordered" evidence="2">
    <location>
        <begin position="1"/>
        <end position="32"/>
    </location>
</feature>
<dbReference type="EMBL" id="FODD01000006">
    <property type="protein sequence ID" value="SEN53778.1"/>
    <property type="molecule type" value="Genomic_DNA"/>
</dbReference>
<dbReference type="InterPro" id="IPR052016">
    <property type="entry name" value="Bact_Sigma-Reg"/>
</dbReference>
<dbReference type="OrthoDB" id="118142at2"/>
<dbReference type="SMART" id="SM00331">
    <property type="entry name" value="PP2C_SIG"/>
    <property type="match status" value="1"/>
</dbReference>
<accession>A0A1H8HE22</accession>
<name>A0A1H8HE22_9ACTN</name>
<organism evidence="4 5">
    <name type="scientific">Actinacidiphila rubida</name>
    <dbReference type="NCBI Taxonomy" id="310780"/>
    <lineage>
        <taxon>Bacteria</taxon>
        <taxon>Bacillati</taxon>
        <taxon>Actinomycetota</taxon>
        <taxon>Actinomycetes</taxon>
        <taxon>Kitasatosporales</taxon>
        <taxon>Streptomycetaceae</taxon>
        <taxon>Actinacidiphila</taxon>
    </lineage>
</organism>
<evidence type="ECO:0000256" key="1">
    <source>
        <dbReference type="ARBA" id="ARBA00022801"/>
    </source>
</evidence>
<keyword evidence="5" id="KW-1185">Reference proteome</keyword>
<dbReference type="PANTHER" id="PTHR43156:SF2">
    <property type="entry name" value="STAGE II SPORULATION PROTEIN E"/>
    <property type="match status" value="1"/>
</dbReference>
<dbReference type="InterPro" id="IPR001932">
    <property type="entry name" value="PPM-type_phosphatase-like_dom"/>
</dbReference>
<evidence type="ECO:0000256" key="2">
    <source>
        <dbReference type="SAM" id="MobiDB-lite"/>
    </source>
</evidence>
<dbReference type="PANTHER" id="PTHR43156">
    <property type="entry name" value="STAGE II SPORULATION PROTEIN E-RELATED"/>
    <property type="match status" value="1"/>
</dbReference>
<proteinExistence type="predicted"/>
<dbReference type="GO" id="GO:0016791">
    <property type="term" value="F:phosphatase activity"/>
    <property type="evidence" value="ECO:0007669"/>
    <property type="project" value="TreeGrafter"/>
</dbReference>
<protein>
    <submittedName>
        <fullName evidence="4">Stage II sporulation protein E (SpoIIE)</fullName>
    </submittedName>
</protein>
<dbReference type="Pfam" id="PF07228">
    <property type="entry name" value="SpoIIE"/>
    <property type="match status" value="1"/>
</dbReference>